<keyword evidence="2" id="KW-1185">Reference proteome</keyword>
<protein>
    <submittedName>
        <fullName evidence="1">Uncharacterized protein</fullName>
    </submittedName>
</protein>
<name>A0A4S8LZG3_DENBC</name>
<gene>
    <name evidence="1" type="ORF">K435DRAFT_860000</name>
</gene>
<proteinExistence type="predicted"/>
<sequence>MHVLTSSFCCISSSQGLVESFLRALFSPAYRHSPEKAAKAKILRVRVRMRPDALFGVHEDLHAALPAEQDNSEAKTLLYQRLVKRRKASLFKSWKSFVPIDSKYQIKHLTIQTLVFSFSIPCFFISVDIKYIQTTTIFSLHGVP</sequence>
<dbReference type="AlphaFoldDB" id="A0A4S8LZG3"/>
<evidence type="ECO:0000313" key="1">
    <source>
        <dbReference type="EMBL" id="THU94990.1"/>
    </source>
</evidence>
<dbReference type="Proteomes" id="UP000297245">
    <property type="component" value="Unassembled WGS sequence"/>
</dbReference>
<organism evidence="1 2">
    <name type="scientific">Dendrothele bispora (strain CBS 962.96)</name>
    <dbReference type="NCBI Taxonomy" id="1314807"/>
    <lineage>
        <taxon>Eukaryota</taxon>
        <taxon>Fungi</taxon>
        <taxon>Dikarya</taxon>
        <taxon>Basidiomycota</taxon>
        <taxon>Agaricomycotina</taxon>
        <taxon>Agaricomycetes</taxon>
        <taxon>Agaricomycetidae</taxon>
        <taxon>Agaricales</taxon>
        <taxon>Agaricales incertae sedis</taxon>
        <taxon>Dendrothele</taxon>
    </lineage>
</organism>
<dbReference type="EMBL" id="ML179211">
    <property type="protein sequence ID" value="THU94990.1"/>
    <property type="molecule type" value="Genomic_DNA"/>
</dbReference>
<evidence type="ECO:0000313" key="2">
    <source>
        <dbReference type="Proteomes" id="UP000297245"/>
    </source>
</evidence>
<reference evidence="1 2" key="1">
    <citation type="journal article" date="2019" name="Nat. Ecol. Evol.">
        <title>Megaphylogeny resolves global patterns of mushroom evolution.</title>
        <authorList>
            <person name="Varga T."/>
            <person name="Krizsan K."/>
            <person name="Foldi C."/>
            <person name="Dima B."/>
            <person name="Sanchez-Garcia M."/>
            <person name="Sanchez-Ramirez S."/>
            <person name="Szollosi G.J."/>
            <person name="Szarkandi J.G."/>
            <person name="Papp V."/>
            <person name="Albert L."/>
            <person name="Andreopoulos W."/>
            <person name="Angelini C."/>
            <person name="Antonin V."/>
            <person name="Barry K.W."/>
            <person name="Bougher N.L."/>
            <person name="Buchanan P."/>
            <person name="Buyck B."/>
            <person name="Bense V."/>
            <person name="Catcheside P."/>
            <person name="Chovatia M."/>
            <person name="Cooper J."/>
            <person name="Damon W."/>
            <person name="Desjardin D."/>
            <person name="Finy P."/>
            <person name="Geml J."/>
            <person name="Haridas S."/>
            <person name="Hughes K."/>
            <person name="Justo A."/>
            <person name="Karasinski D."/>
            <person name="Kautmanova I."/>
            <person name="Kiss B."/>
            <person name="Kocsube S."/>
            <person name="Kotiranta H."/>
            <person name="LaButti K.M."/>
            <person name="Lechner B.E."/>
            <person name="Liimatainen K."/>
            <person name="Lipzen A."/>
            <person name="Lukacs Z."/>
            <person name="Mihaltcheva S."/>
            <person name="Morgado L.N."/>
            <person name="Niskanen T."/>
            <person name="Noordeloos M.E."/>
            <person name="Ohm R.A."/>
            <person name="Ortiz-Santana B."/>
            <person name="Ovrebo C."/>
            <person name="Racz N."/>
            <person name="Riley R."/>
            <person name="Savchenko A."/>
            <person name="Shiryaev A."/>
            <person name="Soop K."/>
            <person name="Spirin V."/>
            <person name="Szebenyi C."/>
            <person name="Tomsovsky M."/>
            <person name="Tulloss R.E."/>
            <person name="Uehling J."/>
            <person name="Grigoriev I.V."/>
            <person name="Vagvolgyi C."/>
            <person name="Papp T."/>
            <person name="Martin F.M."/>
            <person name="Miettinen O."/>
            <person name="Hibbett D.S."/>
            <person name="Nagy L.G."/>
        </authorList>
    </citation>
    <scope>NUCLEOTIDE SEQUENCE [LARGE SCALE GENOMIC DNA]</scope>
    <source>
        <strain evidence="1 2">CBS 962.96</strain>
    </source>
</reference>
<accession>A0A4S8LZG3</accession>